<dbReference type="SUPFAM" id="SSF56645">
    <property type="entry name" value="Acyl-CoA dehydrogenase NM domain-like"/>
    <property type="match status" value="1"/>
</dbReference>
<keyword evidence="4 7" id="KW-0274">FAD</keyword>
<evidence type="ECO:0000256" key="3">
    <source>
        <dbReference type="ARBA" id="ARBA00022630"/>
    </source>
</evidence>
<comment type="similarity">
    <text evidence="2 7">Belongs to the acyl-CoA dehydrogenase family.</text>
</comment>
<dbReference type="RefSeq" id="WP_405286289.1">
    <property type="nucleotide sequence ID" value="NZ_JBBHLI010000001.1"/>
</dbReference>
<dbReference type="InterPro" id="IPR037069">
    <property type="entry name" value="AcylCoA_DH/ox_N_sf"/>
</dbReference>
<evidence type="ECO:0000256" key="2">
    <source>
        <dbReference type="ARBA" id="ARBA00009347"/>
    </source>
</evidence>
<dbReference type="InterPro" id="IPR006091">
    <property type="entry name" value="Acyl-CoA_Oxase/DH_mid-dom"/>
</dbReference>
<evidence type="ECO:0000256" key="6">
    <source>
        <dbReference type="ARBA" id="ARBA00023002"/>
    </source>
</evidence>
<sequence>MSKQAPLATELEAREVAEAAREEQWERRSFSKRLFDGRLALDLIHPHPEPDPEEEKRAAPFLEELYAFARDHIDGDAIDRDGWVPDEVLKGLAELGAFGIKIPREYGGLGLSQVSYNRALSIVASRCSATGAFLSAHQSIGVPGPLLMFGTDEQKKRLLPRLATGALSAFALTEPDAGSDPANLSTAATLSDDGDHWVLNGEKLWCTNGPRADIIIVMARTPAREGVRGKRPVTAFIVETDSPGVTVVHTSSFMGLKGLSNGVLRFENVKVPKENLLWGEGKGLKLALITLNVGRLSLPAFCSAAAKASLEICREWSNERVQWGQPIGRHEAISQMLGSMAADTFAMDSVVSLTSSMADTKQFDIRLEAAFAKMWNSEKAWETANDALQIRAGRGYETHDSLEARGEKPYPVERMVRDLRINLIFEGSSEIMRLFIAREAVDDHLRVAGDLIDPRASTGRRVAALFKAALHYAWWFPTRFLGWGHWPRFSEFGPLATHLRFIDRNARKLARSTFYTMVRFGPSLDKRQAVLGRIVDVGAELFVMTAACVRAHQLTRKNPSDTSPTTLADLFCRQARRRVEDRFDNLFDNDDAATNVVARQTMEGRFAWLEEGIVSVREGYSKG</sequence>
<dbReference type="Gene3D" id="1.10.540.10">
    <property type="entry name" value="Acyl-CoA dehydrogenase/oxidase, N-terminal domain"/>
    <property type="match status" value="1"/>
</dbReference>
<dbReference type="Gene3D" id="1.20.140.10">
    <property type="entry name" value="Butyryl-CoA Dehydrogenase, subunit A, domain 3"/>
    <property type="match status" value="2"/>
</dbReference>
<evidence type="ECO:0000259" key="10">
    <source>
        <dbReference type="Pfam" id="PF02771"/>
    </source>
</evidence>
<proteinExistence type="inferred from homology"/>
<dbReference type="InterPro" id="IPR049448">
    <property type="entry name" value="ACAD9/ACADV-like_C"/>
</dbReference>
<comment type="cofactor">
    <cofactor evidence="1 7">
        <name>FAD</name>
        <dbReference type="ChEBI" id="CHEBI:57692"/>
    </cofactor>
</comment>
<dbReference type="InterPro" id="IPR009100">
    <property type="entry name" value="AcylCoA_DH/oxidase_NM_dom_sf"/>
</dbReference>
<evidence type="ECO:0000313" key="13">
    <source>
        <dbReference type="Proteomes" id="UP001484239"/>
    </source>
</evidence>
<evidence type="ECO:0000313" key="12">
    <source>
        <dbReference type="EMBL" id="MEK9500011.1"/>
    </source>
</evidence>
<dbReference type="Pfam" id="PF00441">
    <property type="entry name" value="Acyl-CoA_dh_1"/>
    <property type="match status" value="1"/>
</dbReference>
<reference evidence="12 13" key="1">
    <citation type="submission" date="2024-02" db="EMBL/GenBank/DDBJ databases">
        <title>A novel Gemmatimonadota bacterium.</title>
        <authorList>
            <person name="Du Z.-J."/>
            <person name="Ye Y.-Q."/>
        </authorList>
    </citation>
    <scope>NUCLEOTIDE SEQUENCE [LARGE SCALE GENOMIC DNA]</scope>
    <source>
        <strain evidence="12 13">DH-20</strain>
    </source>
</reference>
<dbReference type="SUPFAM" id="SSF47203">
    <property type="entry name" value="Acyl-CoA dehydrogenase C-terminal domain-like"/>
    <property type="match status" value="1"/>
</dbReference>
<dbReference type="InterPro" id="IPR009075">
    <property type="entry name" value="AcylCo_DH/oxidase_C"/>
</dbReference>
<dbReference type="Gene3D" id="2.40.110.10">
    <property type="entry name" value="Butyryl-CoA Dehydrogenase, subunit A, domain 2"/>
    <property type="match status" value="1"/>
</dbReference>
<keyword evidence="3 7" id="KW-0285">Flavoprotein</keyword>
<dbReference type="PANTHER" id="PTHR43884:SF9">
    <property type="entry name" value="COMPLEX I ASSEMBLY FACTOR ACAD9, MITOCHONDRIAL"/>
    <property type="match status" value="1"/>
</dbReference>
<dbReference type="Pfam" id="PF02770">
    <property type="entry name" value="Acyl-CoA_dh_M"/>
    <property type="match status" value="1"/>
</dbReference>
<accession>A0ABU9E5I9</accession>
<dbReference type="EMBL" id="JBBHLI010000001">
    <property type="protein sequence ID" value="MEK9500011.1"/>
    <property type="molecule type" value="Genomic_DNA"/>
</dbReference>
<organism evidence="12 13">
    <name type="scientific">Gaopeijia maritima</name>
    <dbReference type="NCBI Taxonomy" id="3119007"/>
    <lineage>
        <taxon>Bacteria</taxon>
        <taxon>Pseudomonadati</taxon>
        <taxon>Gemmatimonadota</taxon>
        <taxon>Longimicrobiia</taxon>
        <taxon>Gaopeijiales</taxon>
        <taxon>Gaopeijiaceae</taxon>
        <taxon>Gaopeijia</taxon>
    </lineage>
</organism>
<evidence type="ECO:0000256" key="7">
    <source>
        <dbReference type="RuleBase" id="RU362125"/>
    </source>
</evidence>
<dbReference type="PANTHER" id="PTHR43884">
    <property type="entry name" value="ACYL-COA DEHYDROGENASE"/>
    <property type="match status" value="1"/>
</dbReference>
<evidence type="ECO:0000256" key="4">
    <source>
        <dbReference type="ARBA" id="ARBA00022827"/>
    </source>
</evidence>
<keyword evidence="5" id="KW-0809">Transit peptide</keyword>
<gene>
    <name evidence="12" type="ORF">WI372_03305</name>
</gene>
<dbReference type="Pfam" id="PF21343">
    <property type="entry name" value="ACAD9-ACADV_C"/>
    <property type="match status" value="1"/>
</dbReference>
<keyword evidence="13" id="KW-1185">Reference proteome</keyword>
<evidence type="ECO:0000259" key="9">
    <source>
        <dbReference type="Pfam" id="PF02770"/>
    </source>
</evidence>
<feature type="domain" description="ACAD9/ACADV-like C-terminal" evidence="11">
    <location>
        <begin position="510"/>
        <end position="590"/>
    </location>
</feature>
<evidence type="ECO:0000259" key="8">
    <source>
        <dbReference type="Pfam" id="PF00441"/>
    </source>
</evidence>
<keyword evidence="6 7" id="KW-0560">Oxidoreductase</keyword>
<dbReference type="InterPro" id="IPR036250">
    <property type="entry name" value="AcylCo_DH-like_C"/>
</dbReference>
<protein>
    <submittedName>
        <fullName evidence="12">Acyl-CoA dehydrogenase family protein</fullName>
    </submittedName>
</protein>
<feature type="domain" description="Acyl-CoA oxidase/dehydrogenase middle" evidence="9">
    <location>
        <begin position="169"/>
        <end position="269"/>
    </location>
</feature>
<evidence type="ECO:0000259" key="11">
    <source>
        <dbReference type="Pfam" id="PF21343"/>
    </source>
</evidence>
<dbReference type="InterPro" id="IPR013786">
    <property type="entry name" value="AcylCoA_DH/ox_N"/>
</dbReference>
<name>A0ABU9E5I9_9BACT</name>
<evidence type="ECO:0000256" key="1">
    <source>
        <dbReference type="ARBA" id="ARBA00001974"/>
    </source>
</evidence>
<dbReference type="Proteomes" id="UP001484239">
    <property type="component" value="Unassembled WGS sequence"/>
</dbReference>
<comment type="caution">
    <text evidence="12">The sequence shown here is derived from an EMBL/GenBank/DDBJ whole genome shotgun (WGS) entry which is preliminary data.</text>
</comment>
<dbReference type="InterPro" id="IPR046373">
    <property type="entry name" value="Acyl-CoA_Oxase/DH_mid-dom_sf"/>
</dbReference>
<feature type="domain" description="Acyl-CoA dehydrogenase/oxidase N-terminal" evidence="10">
    <location>
        <begin position="61"/>
        <end position="165"/>
    </location>
</feature>
<evidence type="ECO:0000256" key="5">
    <source>
        <dbReference type="ARBA" id="ARBA00022946"/>
    </source>
</evidence>
<feature type="domain" description="Acyl-CoA dehydrogenase/oxidase C-terminal" evidence="8">
    <location>
        <begin position="281"/>
        <end position="439"/>
    </location>
</feature>
<dbReference type="Pfam" id="PF02771">
    <property type="entry name" value="Acyl-CoA_dh_N"/>
    <property type="match status" value="1"/>
</dbReference>